<dbReference type="InterPro" id="IPR036388">
    <property type="entry name" value="WH-like_DNA-bd_sf"/>
</dbReference>
<dbReference type="Proteomes" id="UP000483839">
    <property type="component" value="Unassembled WGS sequence"/>
</dbReference>
<dbReference type="GO" id="GO:0003677">
    <property type="term" value="F:DNA binding"/>
    <property type="evidence" value="ECO:0007669"/>
    <property type="project" value="UniProtKB-KW"/>
</dbReference>
<evidence type="ECO:0000313" key="6">
    <source>
        <dbReference type="Proteomes" id="UP000483839"/>
    </source>
</evidence>
<sequence>MMEMTSSELEVMRVIWTEEEVKSSDIIEILQQKWSWSPSTIKTLLGRLVDKNLVTSRREGRAYVYQSSVNQKDYHLKMLESNLNQICQRQHQSLLRELIKKLPMTDADSDAWQALLLEKKKETVAAIPCNCIPGQCQCMKGGHSNV</sequence>
<dbReference type="EMBL" id="WLXI01000005">
    <property type="protein sequence ID" value="MTD00854.1"/>
    <property type="molecule type" value="Genomic_DNA"/>
</dbReference>
<evidence type="ECO:0000256" key="2">
    <source>
        <dbReference type="ARBA" id="ARBA00023015"/>
    </source>
</evidence>
<dbReference type="NCBIfam" id="TIGR02698">
    <property type="entry name" value="CopY_TcrY"/>
    <property type="match status" value="1"/>
</dbReference>
<dbReference type="SUPFAM" id="SSF46785">
    <property type="entry name" value="Winged helix' DNA-binding domain"/>
    <property type="match status" value="1"/>
</dbReference>
<dbReference type="InterPro" id="IPR014071">
    <property type="entry name" value="Cu_transp_CopY/TcrY"/>
</dbReference>
<proteinExistence type="inferred from homology"/>
<evidence type="ECO:0000313" key="5">
    <source>
        <dbReference type="EMBL" id="MTD00854.1"/>
    </source>
</evidence>
<dbReference type="PIRSF" id="PIRSF019455">
    <property type="entry name" value="CopR_AtkY"/>
    <property type="match status" value="1"/>
</dbReference>
<comment type="similarity">
    <text evidence="1">Belongs to the BlaI transcriptional regulatory family.</text>
</comment>
<comment type="caution">
    <text evidence="5">The sequence shown here is derived from an EMBL/GenBank/DDBJ whole genome shotgun (WGS) entry which is preliminary data.</text>
</comment>
<evidence type="ECO:0000256" key="4">
    <source>
        <dbReference type="ARBA" id="ARBA00023163"/>
    </source>
</evidence>
<organism evidence="5 6">
    <name type="scientific">Streptococcus uberis</name>
    <dbReference type="NCBI Taxonomy" id="1349"/>
    <lineage>
        <taxon>Bacteria</taxon>
        <taxon>Bacillati</taxon>
        <taxon>Bacillota</taxon>
        <taxon>Bacilli</taxon>
        <taxon>Lactobacillales</taxon>
        <taxon>Streptococcaceae</taxon>
        <taxon>Streptococcus</taxon>
    </lineage>
</organism>
<dbReference type="RefSeq" id="WP_041817804.1">
    <property type="nucleotide sequence ID" value="NZ_BAABQA010000002.1"/>
</dbReference>
<evidence type="ECO:0000256" key="1">
    <source>
        <dbReference type="ARBA" id="ARBA00011046"/>
    </source>
</evidence>
<dbReference type="GO" id="GO:0045892">
    <property type="term" value="P:negative regulation of DNA-templated transcription"/>
    <property type="evidence" value="ECO:0007669"/>
    <property type="project" value="InterPro"/>
</dbReference>
<dbReference type="AlphaFoldDB" id="A0A6L6G5X5"/>
<reference evidence="5 6" key="1">
    <citation type="submission" date="2019-11" db="EMBL/GenBank/DDBJ databases">
        <title>Streptococcus uberis isolated from clinical mastitis cases on a southeastern Queensland dairy.</title>
        <authorList>
            <person name="Workentine M.L."/>
            <person name="Price R."/>
            <person name="Olchowy T."/>
        </authorList>
    </citation>
    <scope>NUCLEOTIDE SEQUENCE [LARGE SCALE GENOMIC DNA]</scope>
    <source>
        <strain evidence="5 6">OLC4459-A17</strain>
    </source>
</reference>
<evidence type="ECO:0000256" key="3">
    <source>
        <dbReference type="ARBA" id="ARBA00023125"/>
    </source>
</evidence>
<keyword evidence="2" id="KW-0805">Transcription regulation</keyword>
<keyword evidence="3" id="KW-0238">DNA-binding</keyword>
<protein>
    <submittedName>
        <fullName evidence="5">CopY/TcrY family copper transport repressor</fullName>
    </submittedName>
</protein>
<dbReference type="InterPro" id="IPR005650">
    <property type="entry name" value="BlaI_family"/>
</dbReference>
<name>A0A6L6G5X5_STRUB</name>
<gene>
    <name evidence="5" type="ORF">GKS16_00955</name>
</gene>
<accession>A0A6L6G5X5</accession>
<keyword evidence="4" id="KW-0804">Transcription</keyword>
<dbReference type="Pfam" id="PF03965">
    <property type="entry name" value="Penicillinase_R"/>
    <property type="match status" value="1"/>
</dbReference>
<dbReference type="Gene3D" id="1.10.10.10">
    <property type="entry name" value="Winged helix-like DNA-binding domain superfamily/Winged helix DNA-binding domain"/>
    <property type="match status" value="1"/>
</dbReference>
<dbReference type="InterPro" id="IPR036390">
    <property type="entry name" value="WH_DNA-bd_sf"/>
</dbReference>